<dbReference type="Proteomes" id="UP001362999">
    <property type="component" value="Unassembled WGS sequence"/>
</dbReference>
<feature type="transmembrane region" description="Helical" evidence="1">
    <location>
        <begin position="163"/>
        <end position="189"/>
    </location>
</feature>
<organism evidence="2 3">
    <name type="scientific">Favolaschia claudopus</name>
    <dbReference type="NCBI Taxonomy" id="2862362"/>
    <lineage>
        <taxon>Eukaryota</taxon>
        <taxon>Fungi</taxon>
        <taxon>Dikarya</taxon>
        <taxon>Basidiomycota</taxon>
        <taxon>Agaricomycotina</taxon>
        <taxon>Agaricomycetes</taxon>
        <taxon>Agaricomycetidae</taxon>
        <taxon>Agaricales</taxon>
        <taxon>Marasmiineae</taxon>
        <taxon>Mycenaceae</taxon>
        <taxon>Favolaschia</taxon>
    </lineage>
</organism>
<keyword evidence="1" id="KW-1133">Transmembrane helix</keyword>
<proteinExistence type="predicted"/>
<protein>
    <submittedName>
        <fullName evidence="2">Uncharacterized protein</fullName>
    </submittedName>
</protein>
<keyword evidence="3" id="KW-1185">Reference proteome</keyword>
<accession>A0AAW0AEB1</accession>
<sequence length="190" mass="21605">MVSIGPAVTLAKLIRPTAIKPSQYVIRTPSSFCRWGYEDRSIPAACQDTARPGVIHRRAVNRHAACEPRRQQPSRLMSHNRLRDQTPHRKTYVSLTDGHNAARPGREDTHPMRVNPAVWSCCTCVAIRRRCVVLLFTLLIGQSSALLHYYLSSFFYQVLFRTILSSAAVASFHTFCNCNFLTFIHSLLYK</sequence>
<dbReference type="EMBL" id="JAWWNJ010000071">
    <property type="protein sequence ID" value="KAK7007354.1"/>
    <property type="molecule type" value="Genomic_DNA"/>
</dbReference>
<reference evidence="2 3" key="1">
    <citation type="journal article" date="2024" name="J Genomics">
        <title>Draft genome sequencing and assembly of Favolaschia claudopus CIRM-BRFM 2984 isolated from oak limbs.</title>
        <authorList>
            <person name="Navarro D."/>
            <person name="Drula E."/>
            <person name="Chaduli D."/>
            <person name="Cazenave R."/>
            <person name="Ahrendt S."/>
            <person name="Wang J."/>
            <person name="Lipzen A."/>
            <person name="Daum C."/>
            <person name="Barry K."/>
            <person name="Grigoriev I.V."/>
            <person name="Favel A."/>
            <person name="Rosso M.N."/>
            <person name="Martin F."/>
        </authorList>
    </citation>
    <scope>NUCLEOTIDE SEQUENCE [LARGE SCALE GENOMIC DNA]</scope>
    <source>
        <strain evidence="2 3">CIRM-BRFM 2984</strain>
    </source>
</reference>
<evidence type="ECO:0000313" key="3">
    <source>
        <dbReference type="Proteomes" id="UP001362999"/>
    </source>
</evidence>
<feature type="transmembrane region" description="Helical" evidence="1">
    <location>
        <begin position="132"/>
        <end position="151"/>
    </location>
</feature>
<dbReference type="AlphaFoldDB" id="A0AAW0AEB1"/>
<evidence type="ECO:0000313" key="2">
    <source>
        <dbReference type="EMBL" id="KAK7007354.1"/>
    </source>
</evidence>
<evidence type="ECO:0000256" key="1">
    <source>
        <dbReference type="SAM" id="Phobius"/>
    </source>
</evidence>
<keyword evidence="1" id="KW-0812">Transmembrane</keyword>
<name>A0AAW0AEB1_9AGAR</name>
<gene>
    <name evidence="2" type="ORF">R3P38DRAFT_1666349</name>
</gene>
<keyword evidence="1" id="KW-0472">Membrane</keyword>
<comment type="caution">
    <text evidence="2">The sequence shown here is derived from an EMBL/GenBank/DDBJ whole genome shotgun (WGS) entry which is preliminary data.</text>
</comment>